<keyword evidence="8" id="KW-0862">Zinc</keyword>
<dbReference type="InterPro" id="IPR044600">
    <property type="entry name" value="ATL1/ATL16-like"/>
</dbReference>
<evidence type="ECO:0000256" key="7">
    <source>
        <dbReference type="ARBA" id="ARBA00022786"/>
    </source>
</evidence>
<dbReference type="GO" id="GO:0061630">
    <property type="term" value="F:ubiquitin protein ligase activity"/>
    <property type="evidence" value="ECO:0007669"/>
    <property type="project" value="UniProtKB-EC"/>
</dbReference>
<name>A0A8S0PCM4_OLEEU</name>
<dbReference type="OrthoDB" id="8062037at2759"/>
<keyword evidence="7" id="KW-0833">Ubl conjugation pathway</keyword>
<evidence type="ECO:0000256" key="1">
    <source>
        <dbReference type="ARBA" id="ARBA00000900"/>
    </source>
</evidence>
<gene>
    <name evidence="10" type="ORF">OLEA9_A056635</name>
</gene>
<proteinExistence type="predicted"/>
<keyword evidence="9" id="KW-0812">Transmembrane</keyword>
<evidence type="ECO:0000256" key="5">
    <source>
        <dbReference type="ARBA" id="ARBA00022723"/>
    </source>
</evidence>
<dbReference type="GO" id="GO:0016567">
    <property type="term" value="P:protein ubiquitination"/>
    <property type="evidence" value="ECO:0007669"/>
    <property type="project" value="InterPro"/>
</dbReference>
<evidence type="ECO:0000256" key="3">
    <source>
        <dbReference type="ARBA" id="ARBA00012483"/>
    </source>
</evidence>
<keyword evidence="9" id="KW-1133">Transmembrane helix</keyword>
<comment type="catalytic activity">
    <reaction evidence="1">
        <text>S-ubiquitinyl-[E2 ubiquitin-conjugating enzyme]-L-cysteine + [acceptor protein]-L-lysine = [E2 ubiquitin-conjugating enzyme]-L-cysteine + N(6)-ubiquitinyl-[acceptor protein]-L-lysine.</text>
        <dbReference type="EC" id="2.3.2.27"/>
    </reaction>
</comment>
<dbReference type="Proteomes" id="UP000594638">
    <property type="component" value="Unassembled WGS sequence"/>
</dbReference>
<feature type="transmembrane region" description="Helical" evidence="9">
    <location>
        <begin position="71"/>
        <end position="96"/>
    </location>
</feature>
<dbReference type="GO" id="GO:0008270">
    <property type="term" value="F:zinc ion binding"/>
    <property type="evidence" value="ECO:0007669"/>
    <property type="project" value="UniProtKB-KW"/>
</dbReference>
<evidence type="ECO:0000256" key="8">
    <source>
        <dbReference type="ARBA" id="ARBA00022833"/>
    </source>
</evidence>
<sequence length="245" mass="27804">MSIAHPFQQHKSTAHSKFSIELSFTATAPATVSMVNCHHLLLSPAAEQSPETFAKSSVEELSLPQQKTPVYFSPLLIAMVVVIATAFVIITCWRLLSRHFRKLYRQFQRWRCRHRRSVPSTSARDMESPTYSFILLTLLFTFSLHTDLANQSSKQFLYLSTHERVESMIALFAYIWLRSHAICPLCRAGIFCPQSPFTPLMAARIRPGLEDMIVESTILEPLIDFPMVPDSTSVGEITQEPSSRN</sequence>
<keyword evidence="11" id="KW-1185">Reference proteome</keyword>
<comment type="caution">
    <text evidence="10">The sequence shown here is derived from an EMBL/GenBank/DDBJ whole genome shotgun (WGS) entry which is preliminary data.</text>
</comment>
<keyword evidence="5" id="KW-0479">Metal-binding</keyword>
<dbReference type="EC" id="2.3.2.27" evidence="3"/>
<dbReference type="AlphaFoldDB" id="A0A8S0PCM4"/>
<dbReference type="PANTHER" id="PTHR46913:SF21">
    <property type="entry name" value="RING-TYPE E3 UBIQUITIN TRANSFERASE"/>
    <property type="match status" value="1"/>
</dbReference>
<evidence type="ECO:0000313" key="11">
    <source>
        <dbReference type="Proteomes" id="UP000594638"/>
    </source>
</evidence>
<dbReference type="PANTHER" id="PTHR46913">
    <property type="entry name" value="RING-H2 FINGER PROTEIN ATL16"/>
    <property type="match status" value="1"/>
</dbReference>
<accession>A0A8S0PCM4</accession>
<keyword evidence="6" id="KW-0863">Zinc-finger</keyword>
<protein>
    <recommendedName>
        <fullName evidence="3">RING-type E3 ubiquitin transferase</fullName>
        <ecNumber evidence="3">2.3.2.27</ecNumber>
    </recommendedName>
</protein>
<comment type="pathway">
    <text evidence="2">Protein modification; protein ubiquitination.</text>
</comment>
<keyword evidence="9" id="KW-0472">Membrane</keyword>
<organism evidence="10 11">
    <name type="scientific">Olea europaea subsp. europaea</name>
    <dbReference type="NCBI Taxonomy" id="158383"/>
    <lineage>
        <taxon>Eukaryota</taxon>
        <taxon>Viridiplantae</taxon>
        <taxon>Streptophyta</taxon>
        <taxon>Embryophyta</taxon>
        <taxon>Tracheophyta</taxon>
        <taxon>Spermatophyta</taxon>
        <taxon>Magnoliopsida</taxon>
        <taxon>eudicotyledons</taxon>
        <taxon>Gunneridae</taxon>
        <taxon>Pentapetalae</taxon>
        <taxon>asterids</taxon>
        <taxon>lamiids</taxon>
        <taxon>Lamiales</taxon>
        <taxon>Oleaceae</taxon>
        <taxon>Oleeae</taxon>
        <taxon>Olea</taxon>
    </lineage>
</organism>
<reference evidence="10 11" key="1">
    <citation type="submission" date="2019-12" db="EMBL/GenBank/DDBJ databases">
        <authorList>
            <person name="Alioto T."/>
            <person name="Alioto T."/>
            <person name="Gomez Garrido J."/>
        </authorList>
    </citation>
    <scope>NUCLEOTIDE SEQUENCE [LARGE SCALE GENOMIC DNA]</scope>
</reference>
<dbReference type="EMBL" id="CACTIH010000047">
    <property type="protein sequence ID" value="CAA2940915.1"/>
    <property type="molecule type" value="Genomic_DNA"/>
</dbReference>
<evidence type="ECO:0000256" key="2">
    <source>
        <dbReference type="ARBA" id="ARBA00004906"/>
    </source>
</evidence>
<evidence type="ECO:0000256" key="4">
    <source>
        <dbReference type="ARBA" id="ARBA00022679"/>
    </source>
</evidence>
<evidence type="ECO:0000256" key="6">
    <source>
        <dbReference type="ARBA" id="ARBA00022771"/>
    </source>
</evidence>
<evidence type="ECO:0000256" key="9">
    <source>
        <dbReference type="SAM" id="Phobius"/>
    </source>
</evidence>
<evidence type="ECO:0000313" key="10">
    <source>
        <dbReference type="EMBL" id="CAA2940915.1"/>
    </source>
</evidence>
<dbReference type="Gramene" id="OE9A056635T1">
    <property type="protein sequence ID" value="OE9A056635C1"/>
    <property type="gene ID" value="OE9A056635"/>
</dbReference>
<keyword evidence="4" id="KW-0808">Transferase</keyword>